<evidence type="ECO:0000256" key="1">
    <source>
        <dbReference type="ARBA" id="ARBA00004413"/>
    </source>
</evidence>
<dbReference type="InterPro" id="IPR012823">
    <property type="entry name" value="Flagell_FliJ"/>
</dbReference>
<dbReference type="Gene3D" id="1.10.287.1700">
    <property type="match status" value="1"/>
</dbReference>
<dbReference type="GO" id="GO:0009288">
    <property type="term" value="C:bacterial-type flagellum"/>
    <property type="evidence" value="ECO:0007669"/>
    <property type="project" value="InterPro"/>
</dbReference>
<dbReference type="Proteomes" id="UP000256695">
    <property type="component" value="Unassembled WGS sequence"/>
</dbReference>
<evidence type="ECO:0000256" key="5">
    <source>
        <dbReference type="ARBA" id="ARBA00022475"/>
    </source>
</evidence>
<evidence type="ECO:0000256" key="2">
    <source>
        <dbReference type="ARBA" id="ARBA00010004"/>
    </source>
</evidence>
<keyword evidence="6" id="KW-0145">Chemotaxis</keyword>
<evidence type="ECO:0000256" key="7">
    <source>
        <dbReference type="ARBA" id="ARBA00022795"/>
    </source>
</evidence>
<organism evidence="12 13">
    <name type="scientific">Helicobacter anseris</name>
    <dbReference type="NCBI Taxonomy" id="375926"/>
    <lineage>
        <taxon>Bacteria</taxon>
        <taxon>Pseudomonadati</taxon>
        <taxon>Campylobacterota</taxon>
        <taxon>Epsilonproteobacteria</taxon>
        <taxon>Campylobacterales</taxon>
        <taxon>Helicobacteraceae</taxon>
        <taxon>Helicobacter</taxon>
    </lineage>
</organism>
<accession>A0A3D8J9I5</accession>
<comment type="caution">
    <text evidence="12">The sequence shown here is derived from an EMBL/GenBank/DDBJ whole genome shotgun (WGS) entry which is preliminary data.</text>
</comment>
<evidence type="ECO:0000256" key="6">
    <source>
        <dbReference type="ARBA" id="ARBA00022500"/>
    </source>
</evidence>
<dbReference type="GO" id="GO:0071973">
    <property type="term" value="P:bacterial-type flagellum-dependent cell motility"/>
    <property type="evidence" value="ECO:0007669"/>
    <property type="project" value="InterPro"/>
</dbReference>
<dbReference type="InterPro" id="IPR053716">
    <property type="entry name" value="Flag_assembly_chemotaxis_eff"/>
</dbReference>
<evidence type="ECO:0000313" key="12">
    <source>
        <dbReference type="EMBL" id="RDU73950.1"/>
    </source>
</evidence>
<protein>
    <recommendedName>
        <fullName evidence="3">Flagellar FliJ protein</fullName>
    </recommendedName>
</protein>
<name>A0A3D8J9I5_9HELI</name>
<sequence>MKTQFYSLLQVKKQELEKKEMEIAHINLKISQKLDEITQFQIQMKEFLTPSSGTFQDFKMLQEHKNAFLFQIDSMHLEISHLKQERSQLEKLYQEAFIEYEKINYLHNTEQKKQLEKLKKNQEKQLDEIALTLFELNKEKI</sequence>
<evidence type="ECO:0000256" key="8">
    <source>
        <dbReference type="ARBA" id="ARBA00022927"/>
    </source>
</evidence>
<keyword evidence="9" id="KW-0472">Membrane</keyword>
<dbReference type="RefSeq" id="WP_115578915.1">
    <property type="nucleotide sequence ID" value="NZ_NXLX01000007.1"/>
</dbReference>
<dbReference type="OrthoDB" id="5328666at2"/>
<comment type="similarity">
    <text evidence="2">Belongs to the FliJ family.</text>
</comment>
<feature type="coiled-coil region" evidence="11">
    <location>
        <begin position="72"/>
        <end position="139"/>
    </location>
</feature>
<evidence type="ECO:0000313" key="13">
    <source>
        <dbReference type="Proteomes" id="UP000256695"/>
    </source>
</evidence>
<keyword evidence="13" id="KW-1185">Reference proteome</keyword>
<dbReference type="GO" id="GO:0044781">
    <property type="term" value="P:bacterial-type flagellum organization"/>
    <property type="evidence" value="ECO:0007669"/>
    <property type="project" value="UniProtKB-KW"/>
</dbReference>
<evidence type="ECO:0000256" key="9">
    <source>
        <dbReference type="ARBA" id="ARBA00023136"/>
    </source>
</evidence>
<dbReference type="Pfam" id="PF02050">
    <property type="entry name" value="FliJ"/>
    <property type="match status" value="1"/>
</dbReference>
<dbReference type="EMBL" id="NXLX01000007">
    <property type="protein sequence ID" value="RDU73950.1"/>
    <property type="molecule type" value="Genomic_DNA"/>
</dbReference>
<gene>
    <name evidence="12" type="ORF">CQA57_03835</name>
</gene>
<dbReference type="GO" id="GO:0006935">
    <property type="term" value="P:chemotaxis"/>
    <property type="evidence" value="ECO:0007669"/>
    <property type="project" value="UniProtKB-KW"/>
</dbReference>
<keyword evidence="8" id="KW-0653">Protein transport</keyword>
<evidence type="ECO:0000256" key="3">
    <source>
        <dbReference type="ARBA" id="ARBA00020392"/>
    </source>
</evidence>
<evidence type="ECO:0000256" key="4">
    <source>
        <dbReference type="ARBA" id="ARBA00022448"/>
    </source>
</evidence>
<keyword evidence="7" id="KW-1005">Bacterial flagellum biogenesis</keyword>
<evidence type="ECO:0000256" key="11">
    <source>
        <dbReference type="SAM" id="Coils"/>
    </source>
</evidence>
<comment type="subcellular location">
    <subcellularLocation>
        <location evidence="1">Cell membrane</location>
        <topology evidence="1">Peripheral membrane protein</topology>
        <orientation evidence="1">Cytoplasmic side</orientation>
    </subcellularLocation>
</comment>
<evidence type="ECO:0000256" key="10">
    <source>
        <dbReference type="ARBA" id="ARBA00023225"/>
    </source>
</evidence>
<dbReference type="GO" id="GO:0005886">
    <property type="term" value="C:plasma membrane"/>
    <property type="evidence" value="ECO:0007669"/>
    <property type="project" value="UniProtKB-SubCell"/>
</dbReference>
<reference evidence="12 13" key="1">
    <citation type="submission" date="2018-04" db="EMBL/GenBank/DDBJ databases">
        <title>Novel Campyloabacter and Helicobacter Species and Strains.</title>
        <authorList>
            <person name="Mannion A.J."/>
            <person name="Shen Z."/>
            <person name="Fox J.G."/>
        </authorList>
    </citation>
    <scope>NUCLEOTIDE SEQUENCE [LARGE SCALE GENOMIC DNA]</scope>
    <source>
        <strain evidence="12 13">MIT 04-9362</strain>
    </source>
</reference>
<keyword evidence="11" id="KW-0175">Coiled coil</keyword>
<keyword evidence="10" id="KW-1006">Bacterial flagellum protein export</keyword>
<proteinExistence type="inferred from homology"/>
<dbReference type="GO" id="GO:0015031">
    <property type="term" value="P:protein transport"/>
    <property type="evidence" value="ECO:0007669"/>
    <property type="project" value="UniProtKB-KW"/>
</dbReference>
<keyword evidence="4" id="KW-0813">Transport</keyword>
<dbReference type="AlphaFoldDB" id="A0A3D8J9I5"/>
<keyword evidence="5" id="KW-1003">Cell membrane</keyword>